<keyword evidence="2" id="KW-1185">Reference proteome</keyword>
<organism evidence="1 2">
    <name type="scientific">Chryseobacterium geocarposphaerae</name>
    <dbReference type="NCBI Taxonomy" id="1416776"/>
    <lineage>
        <taxon>Bacteria</taxon>
        <taxon>Pseudomonadati</taxon>
        <taxon>Bacteroidota</taxon>
        <taxon>Flavobacteriia</taxon>
        <taxon>Flavobacteriales</taxon>
        <taxon>Weeksellaceae</taxon>
        <taxon>Chryseobacterium group</taxon>
        <taxon>Chryseobacterium</taxon>
    </lineage>
</organism>
<dbReference type="EMBL" id="JAVDQS010000014">
    <property type="protein sequence ID" value="MDR6406566.1"/>
    <property type="molecule type" value="Genomic_DNA"/>
</dbReference>
<proteinExistence type="predicted"/>
<evidence type="ECO:0000313" key="1">
    <source>
        <dbReference type="EMBL" id="MDR6406566.1"/>
    </source>
</evidence>
<protein>
    <submittedName>
        <fullName evidence="1">Uncharacterized protein</fullName>
    </submittedName>
</protein>
<sequence>MKKERKKERKDDGSWMMEVYMIENIGSWL</sequence>
<name>A0ABU1LIK9_9FLAO</name>
<gene>
    <name evidence="1" type="ORF">J2781_003527</name>
</gene>
<reference evidence="1 2" key="1">
    <citation type="submission" date="2023-07" db="EMBL/GenBank/DDBJ databases">
        <title>Sorghum-associated microbial communities from plants grown in Nebraska, USA.</title>
        <authorList>
            <person name="Schachtman D."/>
        </authorList>
    </citation>
    <scope>NUCLEOTIDE SEQUENCE [LARGE SCALE GENOMIC DNA]</scope>
    <source>
        <strain evidence="1 2">DS1709</strain>
    </source>
</reference>
<accession>A0ABU1LIK9</accession>
<comment type="caution">
    <text evidence="1">The sequence shown here is derived from an EMBL/GenBank/DDBJ whole genome shotgun (WGS) entry which is preliminary data.</text>
</comment>
<evidence type="ECO:0000313" key="2">
    <source>
        <dbReference type="Proteomes" id="UP001184853"/>
    </source>
</evidence>
<dbReference type="Proteomes" id="UP001184853">
    <property type="component" value="Unassembled WGS sequence"/>
</dbReference>